<reference evidence="2 3" key="1">
    <citation type="journal article" date="2016" name="Nat. Commun.">
        <title>Local admixture of amplified and diversified secreted pathogenesis determinants shapes mosaic Toxoplasma gondii genomes.</title>
        <authorList>
            <person name="Lorenzi H."/>
            <person name="Khan A."/>
            <person name="Behnke M.S."/>
            <person name="Namasivayam S."/>
            <person name="Swapna L.S."/>
            <person name="Hadjithomas M."/>
            <person name="Karamycheva S."/>
            <person name="Pinney D."/>
            <person name="Brunk B.P."/>
            <person name="Ajioka J.W."/>
            <person name="Ajzenberg D."/>
            <person name="Boothroyd J.C."/>
            <person name="Boyle J.P."/>
            <person name="Darde M.L."/>
            <person name="Diaz-Miranda M.A."/>
            <person name="Dubey J.P."/>
            <person name="Fritz H.M."/>
            <person name="Gennari S.M."/>
            <person name="Gregory B.D."/>
            <person name="Kim K."/>
            <person name="Saeij J.P."/>
            <person name="Su C."/>
            <person name="White M.W."/>
            <person name="Zhu X.Q."/>
            <person name="Howe D.K."/>
            <person name="Rosenthal B.M."/>
            <person name="Grigg M.E."/>
            <person name="Parkinson J."/>
            <person name="Liu L."/>
            <person name="Kissinger J.C."/>
            <person name="Roos D.S."/>
            <person name="Sibley L.D."/>
        </authorList>
    </citation>
    <scope>NUCLEOTIDE SEQUENCE [LARGE SCALE GENOMIC DNA]</scope>
    <source>
        <strain evidence="2 3">COUG</strain>
    </source>
</reference>
<comment type="caution">
    <text evidence="2">The sequence shown here is derived from an EMBL/GenBank/DDBJ whole genome shotgun (WGS) entry which is preliminary data.</text>
</comment>
<dbReference type="EMBL" id="AGQR02001577">
    <property type="protein sequence ID" value="PIM01424.1"/>
    <property type="molecule type" value="Genomic_DNA"/>
</dbReference>
<evidence type="ECO:0000256" key="1">
    <source>
        <dbReference type="SAM" id="SignalP"/>
    </source>
</evidence>
<name>A0A2G8Y2C0_TOXGO</name>
<sequence length="72" mass="7941">MNENVFLWLHMQVYLAFAKSSAAAALCHVEQLSTAAQPEQQKSVTLPMCRAAFKQDRPTGAYVHSGSPTIYV</sequence>
<dbReference type="AlphaFoldDB" id="A0A2G8Y2C0"/>
<feature type="signal peptide" evidence="1">
    <location>
        <begin position="1"/>
        <end position="18"/>
    </location>
</feature>
<accession>A0A2G8Y2C0</accession>
<keyword evidence="1" id="KW-0732">Signal</keyword>
<evidence type="ECO:0008006" key="4">
    <source>
        <dbReference type="Google" id="ProtNLM"/>
    </source>
</evidence>
<dbReference type="Proteomes" id="UP000236343">
    <property type="component" value="Unassembled WGS sequence"/>
</dbReference>
<evidence type="ECO:0000313" key="3">
    <source>
        <dbReference type="Proteomes" id="UP000236343"/>
    </source>
</evidence>
<organism evidence="2 3">
    <name type="scientific">Toxoplasma gondii COUG</name>
    <dbReference type="NCBI Taxonomy" id="1074873"/>
    <lineage>
        <taxon>Eukaryota</taxon>
        <taxon>Sar</taxon>
        <taxon>Alveolata</taxon>
        <taxon>Apicomplexa</taxon>
        <taxon>Conoidasida</taxon>
        <taxon>Coccidia</taxon>
        <taxon>Eucoccidiorida</taxon>
        <taxon>Eimeriorina</taxon>
        <taxon>Sarcocystidae</taxon>
        <taxon>Toxoplasma</taxon>
    </lineage>
</organism>
<evidence type="ECO:0000313" key="2">
    <source>
        <dbReference type="EMBL" id="PIM01424.1"/>
    </source>
</evidence>
<protein>
    <recommendedName>
        <fullName evidence="4">Secreted protein</fullName>
    </recommendedName>
</protein>
<proteinExistence type="predicted"/>
<dbReference type="VEuPathDB" id="ToxoDB:TGCOUG_320135"/>
<gene>
    <name evidence="2" type="ORF">TGCOUG_320135</name>
</gene>
<feature type="chain" id="PRO_5013809165" description="Secreted protein" evidence="1">
    <location>
        <begin position="19"/>
        <end position="72"/>
    </location>
</feature>